<gene>
    <name evidence="2" type="ORF">F0145_08900</name>
</gene>
<proteinExistence type="predicted"/>
<evidence type="ECO:0000313" key="2">
    <source>
        <dbReference type="EMBL" id="KAA5547434.1"/>
    </source>
</evidence>
<reference evidence="2 3" key="1">
    <citation type="submission" date="2019-09" db="EMBL/GenBank/DDBJ databases">
        <title>Genome sequence and assembly of Adhaeribacter sp.</title>
        <authorList>
            <person name="Chhetri G."/>
        </authorList>
    </citation>
    <scope>NUCLEOTIDE SEQUENCE [LARGE SCALE GENOMIC DNA]</scope>
    <source>
        <strain evidence="2 3">DK36</strain>
    </source>
</reference>
<dbReference type="SUPFAM" id="SSF48317">
    <property type="entry name" value="Acid phosphatase/Vanadium-dependent haloperoxidase"/>
    <property type="match status" value="1"/>
</dbReference>
<dbReference type="Gene3D" id="1.20.144.10">
    <property type="entry name" value="Phosphatidic acid phosphatase type 2/haloperoxidase"/>
    <property type="match status" value="1"/>
</dbReference>
<dbReference type="InterPro" id="IPR036938">
    <property type="entry name" value="PAP2/HPO_sf"/>
</dbReference>
<evidence type="ECO:0000259" key="1">
    <source>
        <dbReference type="SMART" id="SM00014"/>
    </source>
</evidence>
<dbReference type="EMBL" id="VWSF01000005">
    <property type="protein sequence ID" value="KAA5547434.1"/>
    <property type="molecule type" value="Genomic_DNA"/>
</dbReference>
<dbReference type="InterPro" id="IPR000326">
    <property type="entry name" value="PAP2/HPO"/>
</dbReference>
<comment type="caution">
    <text evidence="2">The sequence shown here is derived from an EMBL/GenBank/DDBJ whole genome shotgun (WGS) entry which is preliminary data.</text>
</comment>
<keyword evidence="3" id="KW-1185">Reference proteome</keyword>
<protein>
    <submittedName>
        <fullName evidence="2">Phosphatase PAP2 family protein</fullName>
    </submittedName>
</protein>
<dbReference type="Proteomes" id="UP000323426">
    <property type="component" value="Unassembled WGS sequence"/>
</dbReference>
<dbReference type="RefSeq" id="WP_150088035.1">
    <property type="nucleotide sequence ID" value="NZ_VWSF01000005.1"/>
</dbReference>
<dbReference type="AlphaFoldDB" id="A0A5M6DIP5"/>
<sequence length="301" mass="33606">MLKYFLLGLLWVCQESYAQSTSGSDSLLMKDVRLEVYQFPYWQQSEQNSLLLNIIVLLRQPSQKLSPILSPISISEQLRFNAAVIAPALLIGAGMLTQNNPEYFEANEAVQEELTRKYAGFHTKLDDYTRYVPLAAVYGLNLVGEKGRNNLVNLSMIVALSGFINNTLTKKIKQVVKERRPDAMSLDAFPSQHTSIAFANAEIMHQEYKDQSALGSVAGYSFAVATGSLRMLNNRHWISDVVAGAGVGILSTHLAYIIYPWLQEQIKLKLVRKNLMGIAPMYQNGSYGLSAGFIIEPKQVH</sequence>
<feature type="domain" description="Phosphatidic acid phosphatase type 2/haloperoxidase" evidence="1">
    <location>
        <begin position="156"/>
        <end position="256"/>
    </location>
</feature>
<dbReference type="SMART" id="SM00014">
    <property type="entry name" value="acidPPc"/>
    <property type="match status" value="1"/>
</dbReference>
<evidence type="ECO:0000313" key="3">
    <source>
        <dbReference type="Proteomes" id="UP000323426"/>
    </source>
</evidence>
<name>A0A5M6DIP5_9BACT</name>
<organism evidence="2 3">
    <name type="scientific">Adhaeribacter rhizoryzae</name>
    <dbReference type="NCBI Taxonomy" id="2607907"/>
    <lineage>
        <taxon>Bacteria</taxon>
        <taxon>Pseudomonadati</taxon>
        <taxon>Bacteroidota</taxon>
        <taxon>Cytophagia</taxon>
        <taxon>Cytophagales</taxon>
        <taxon>Hymenobacteraceae</taxon>
        <taxon>Adhaeribacter</taxon>
    </lineage>
</organism>
<accession>A0A5M6DIP5</accession>
<dbReference type="Pfam" id="PF01569">
    <property type="entry name" value="PAP2"/>
    <property type="match status" value="1"/>
</dbReference>